<dbReference type="SUPFAM" id="SSF52266">
    <property type="entry name" value="SGNH hydrolase"/>
    <property type="match status" value="1"/>
</dbReference>
<dbReference type="AlphaFoldDB" id="A0AAV3TXD3"/>
<dbReference type="InterPro" id="IPR013830">
    <property type="entry name" value="SGNH_hydro"/>
</dbReference>
<dbReference type="GO" id="GO:0006629">
    <property type="term" value="P:lipid metabolic process"/>
    <property type="evidence" value="ECO:0007669"/>
    <property type="project" value="InterPro"/>
</dbReference>
<sequence>MIVFTTALLLAIGLAPASQADTDAPNNALIVLGDSISAGYGIDVEKGWVRLLADKISQAGFDTSVVNASISGNTTADGLTRLPQLLATHQPAIVVVELGGNDGLRGHPLKKMRDNLQRIVNLSESAGARVLLLGIEIPPNYGQRYTDEFRASFAQIAGTNDLAFVPFILRDIALNSDLMQKDGIHPTQAAQRQLVDIVWPSLQPMLEATASQN</sequence>
<evidence type="ECO:0000256" key="1">
    <source>
        <dbReference type="SAM" id="SignalP"/>
    </source>
</evidence>
<evidence type="ECO:0000313" key="4">
    <source>
        <dbReference type="Proteomes" id="UP001409585"/>
    </source>
</evidence>
<organism evidence="3 4">
    <name type="scientific">Halioxenophilus aromaticivorans</name>
    <dbReference type="NCBI Taxonomy" id="1306992"/>
    <lineage>
        <taxon>Bacteria</taxon>
        <taxon>Pseudomonadati</taxon>
        <taxon>Pseudomonadota</taxon>
        <taxon>Gammaproteobacteria</taxon>
        <taxon>Alteromonadales</taxon>
        <taxon>Alteromonadaceae</taxon>
        <taxon>Halioxenophilus</taxon>
    </lineage>
</organism>
<dbReference type="PROSITE" id="PS01098">
    <property type="entry name" value="LIPASE_GDSL_SER"/>
    <property type="match status" value="1"/>
</dbReference>
<dbReference type="Proteomes" id="UP001409585">
    <property type="component" value="Unassembled WGS sequence"/>
</dbReference>
<dbReference type="Pfam" id="PF13472">
    <property type="entry name" value="Lipase_GDSL_2"/>
    <property type="match status" value="1"/>
</dbReference>
<dbReference type="InterPro" id="IPR008265">
    <property type="entry name" value="Lipase_GDSL_AS"/>
</dbReference>
<protein>
    <submittedName>
        <fullName evidence="3">Arylesterase</fullName>
    </submittedName>
</protein>
<feature type="chain" id="PRO_5043786079" evidence="1">
    <location>
        <begin position="21"/>
        <end position="213"/>
    </location>
</feature>
<evidence type="ECO:0000259" key="2">
    <source>
        <dbReference type="Pfam" id="PF13472"/>
    </source>
</evidence>
<dbReference type="EMBL" id="BAABLX010000004">
    <property type="protein sequence ID" value="GAA4931973.1"/>
    <property type="molecule type" value="Genomic_DNA"/>
</dbReference>
<dbReference type="GO" id="GO:0004622">
    <property type="term" value="F:phosphatidylcholine lysophospholipase activity"/>
    <property type="evidence" value="ECO:0007669"/>
    <property type="project" value="TreeGrafter"/>
</dbReference>
<keyword evidence="1" id="KW-0732">Signal</keyword>
<reference evidence="4" key="1">
    <citation type="journal article" date="2019" name="Int. J. Syst. Evol. Microbiol.">
        <title>The Global Catalogue of Microorganisms (GCM) 10K type strain sequencing project: providing services to taxonomists for standard genome sequencing and annotation.</title>
        <authorList>
            <consortium name="The Broad Institute Genomics Platform"/>
            <consortium name="The Broad Institute Genome Sequencing Center for Infectious Disease"/>
            <person name="Wu L."/>
            <person name="Ma J."/>
        </authorList>
    </citation>
    <scope>NUCLEOTIDE SEQUENCE [LARGE SCALE GENOMIC DNA]</scope>
    <source>
        <strain evidence="4">JCM 19134</strain>
    </source>
</reference>
<dbReference type="PANTHER" id="PTHR30383:SF24">
    <property type="entry name" value="THIOESTERASE 1_PROTEASE 1_LYSOPHOSPHOLIPASE L1"/>
    <property type="match status" value="1"/>
</dbReference>
<comment type="caution">
    <text evidence="3">The sequence shown here is derived from an EMBL/GenBank/DDBJ whole genome shotgun (WGS) entry which is preliminary data.</text>
</comment>
<keyword evidence="4" id="KW-1185">Reference proteome</keyword>
<dbReference type="InterPro" id="IPR036514">
    <property type="entry name" value="SGNH_hydro_sf"/>
</dbReference>
<dbReference type="InterPro" id="IPR051532">
    <property type="entry name" value="Ester_Hydrolysis_Enzymes"/>
</dbReference>
<gene>
    <name evidence="3" type="ORF">GCM10025791_05390</name>
</gene>
<accession>A0AAV3TXD3</accession>
<feature type="domain" description="SGNH hydrolase-type esterase" evidence="2">
    <location>
        <begin position="31"/>
        <end position="192"/>
    </location>
</feature>
<name>A0AAV3TXD3_9ALTE</name>
<evidence type="ECO:0000313" key="3">
    <source>
        <dbReference type="EMBL" id="GAA4931973.1"/>
    </source>
</evidence>
<dbReference type="CDD" id="cd01822">
    <property type="entry name" value="Lysophospholipase_L1_like"/>
    <property type="match status" value="1"/>
</dbReference>
<dbReference type="Gene3D" id="3.40.50.1110">
    <property type="entry name" value="SGNH hydrolase"/>
    <property type="match status" value="1"/>
</dbReference>
<dbReference type="PANTHER" id="PTHR30383">
    <property type="entry name" value="THIOESTERASE 1/PROTEASE 1/LYSOPHOSPHOLIPASE L1"/>
    <property type="match status" value="1"/>
</dbReference>
<feature type="signal peptide" evidence="1">
    <location>
        <begin position="1"/>
        <end position="20"/>
    </location>
</feature>
<proteinExistence type="predicted"/>